<dbReference type="Gene3D" id="3.40.50.300">
    <property type="entry name" value="P-loop containing nucleotide triphosphate hydrolases"/>
    <property type="match status" value="1"/>
</dbReference>
<dbReference type="InterPro" id="IPR050678">
    <property type="entry name" value="DNA_Partitioning_ATPase"/>
</dbReference>
<dbReference type="Proteomes" id="UP000051020">
    <property type="component" value="Unassembled WGS sequence"/>
</dbReference>
<dbReference type="PANTHER" id="PTHR13696:SF98">
    <property type="entry name" value="PLASMID PARTITION PROTEIN A"/>
    <property type="match status" value="1"/>
</dbReference>
<reference evidence="2 3" key="1">
    <citation type="journal article" date="2015" name="Genome Announc.">
        <title>Expanding the biotechnology potential of lactobacilli through comparative genomics of 213 strains and associated genera.</title>
        <authorList>
            <person name="Sun Z."/>
            <person name="Harris H.M."/>
            <person name="McCann A."/>
            <person name="Guo C."/>
            <person name="Argimon S."/>
            <person name="Zhang W."/>
            <person name="Yang X."/>
            <person name="Jeffery I.B."/>
            <person name="Cooney J.C."/>
            <person name="Kagawa T.F."/>
            <person name="Liu W."/>
            <person name="Song Y."/>
            <person name="Salvetti E."/>
            <person name="Wrobel A."/>
            <person name="Rasinkangas P."/>
            <person name="Parkhill J."/>
            <person name="Rea M.C."/>
            <person name="O'Sullivan O."/>
            <person name="Ritari J."/>
            <person name="Douillard F.P."/>
            <person name="Paul Ross R."/>
            <person name="Yang R."/>
            <person name="Briner A.E."/>
            <person name="Felis G.E."/>
            <person name="de Vos W.M."/>
            <person name="Barrangou R."/>
            <person name="Klaenhammer T.R."/>
            <person name="Caufield P.W."/>
            <person name="Cui Y."/>
            <person name="Zhang H."/>
            <person name="O'Toole P.W."/>
        </authorList>
    </citation>
    <scope>NUCLEOTIDE SEQUENCE [LARGE SCALE GENOMIC DNA]</scope>
    <source>
        <strain evidence="2 3">DSM 20314</strain>
    </source>
</reference>
<accession>A0A837R6U5</accession>
<organism evidence="2 3">
    <name type="scientific">Lactiplantibacillus pentosus DSM 20314</name>
    <dbReference type="NCBI Taxonomy" id="1423791"/>
    <lineage>
        <taxon>Bacteria</taxon>
        <taxon>Bacillati</taxon>
        <taxon>Bacillota</taxon>
        <taxon>Bacilli</taxon>
        <taxon>Lactobacillales</taxon>
        <taxon>Lactobacillaceae</taxon>
        <taxon>Lactiplantibacillus</taxon>
    </lineage>
</organism>
<dbReference type="PANTHER" id="PTHR13696">
    <property type="entry name" value="P-LOOP CONTAINING NUCLEOSIDE TRIPHOSPHATE HYDROLASE"/>
    <property type="match status" value="1"/>
</dbReference>
<dbReference type="AlphaFoldDB" id="A0A837R6U5"/>
<dbReference type="SUPFAM" id="SSF52540">
    <property type="entry name" value="P-loop containing nucleoside triphosphate hydrolases"/>
    <property type="match status" value="1"/>
</dbReference>
<dbReference type="NCBIfam" id="NF041283">
    <property type="entry name" value="PrgP"/>
    <property type="match status" value="1"/>
</dbReference>
<dbReference type="InterPro" id="IPR025669">
    <property type="entry name" value="AAA_dom"/>
</dbReference>
<dbReference type="InterPro" id="IPR027417">
    <property type="entry name" value="P-loop_NTPase"/>
</dbReference>
<protein>
    <submittedName>
        <fullName evidence="2">Chromosome partitioning atpase</fullName>
    </submittedName>
</protein>
<evidence type="ECO:0000259" key="1">
    <source>
        <dbReference type="Pfam" id="PF13614"/>
    </source>
</evidence>
<gene>
    <name evidence="2" type="ORF">FD24_GL002386</name>
</gene>
<comment type="caution">
    <text evidence="2">The sequence shown here is derived from an EMBL/GenBank/DDBJ whole genome shotgun (WGS) entry which is preliminary data.</text>
</comment>
<evidence type="ECO:0000313" key="2">
    <source>
        <dbReference type="EMBL" id="KRK19471.1"/>
    </source>
</evidence>
<dbReference type="Pfam" id="PF13614">
    <property type="entry name" value="AAA_31"/>
    <property type="match status" value="1"/>
</dbReference>
<proteinExistence type="predicted"/>
<name>A0A837R6U5_LACPE</name>
<dbReference type="CDD" id="cd02042">
    <property type="entry name" value="ParAB_family"/>
    <property type="match status" value="1"/>
</dbReference>
<evidence type="ECO:0000313" key="3">
    <source>
        <dbReference type="Proteomes" id="UP000051020"/>
    </source>
</evidence>
<dbReference type="EMBL" id="AZCU01000038">
    <property type="protein sequence ID" value="KRK19471.1"/>
    <property type="molecule type" value="Genomic_DNA"/>
</dbReference>
<feature type="domain" description="AAA" evidence="1">
    <location>
        <begin position="38"/>
        <end position="206"/>
    </location>
</feature>
<sequence>MTIRNIFSILNILNISSIFKLLNISNILRRFLKLKKGRVVVLTNLKGGVGKTTDTDLLAIVASKPSLFNQKVLLIDVDLQANTTNNIKRTFNVNQFPQSFVKAAQTGTLKNAIMPLTENLDIIAGSIAEHELVDSIIDNSKNKRERYFYFKKMVDEIRPKYDYIFFDVAPSTDSVVDAIIMVTDYIIAVQEVKRMAMEGTSNFISNYLQPMLNNFPNEAKFQVAGILPALLSSRKKTQLLNYKKTVARYGEDNVFHTIVKNHDRLEAFGENGFSLNDYNDRKMFALFADLFTELELRIESFEKTGDVKDFRYESHYFDSMTNTTLPAGKEIQLDGIAE</sequence>